<feature type="transmembrane region" description="Helical" evidence="1">
    <location>
        <begin position="121"/>
        <end position="142"/>
    </location>
</feature>
<feature type="transmembrane region" description="Helical" evidence="1">
    <location>
        <begin position="37"/>
        <end position="55"/>
    </location>
</feature>
<dbReference type="AlphaFoldDB" id="A0A1T4NLJ6"/>
<dbReference type="Proteomes" id="UP000189941">
    <property type="component" value="Unassembled WGS sequence"/>
</dbReference>
<evidence type="ECO:0000313" key="3">
    <source>
        <dbReference type="Proteomes" id="UP000189941"/>
    </source>
</evidence>
<dbReference type="EMBL" id="FUWO01000020">
    <property type="protein sequence ID" value="SJZ79648.1"/>
    <property type="molecule type" value="Genomic_DNA"/>
</dbReference>
<dbReference type="InterPro" id="IPR012651">
    <property type="entry name" value="Thia_Transptr_ThiT"/>
</dbReference>
<feature type="transmembrane region" description="Helical" evidence="1">
    <location>
        <begin position="62"/>
        <end position="79"/>
    </location>
</feature>
<keyword evidence="1" id="KW-0812">Transmembrane</keyword>
<evidence type="ECO:0000256" key="1">
    <source>
        <dbReference type="SAM" id="Phobius"/>
    </source>
</evidence>
<keyword evidence="3" id="KW-1185">Reference proteome</keyword>
<dbReference type="Pfam" id="PF09515">
    <property type="entry name" value="Thia_YuaJ"/>
    <property type="match status" value="1"/>
</dbReference>
<proteinExistence type="predicted"/>
<dbReference type="Gene3D" id="1.10.1760.20">
    <property type="match status" value="1"/>
</dbReference>
<protein>
    <submittedName>
        <fullName evidence="2">Thiamine transporter protein (Thia_YuaJ)</fullName>
    </submittedName>
</protein>
<accession>A0A1T4NLJ6</accession>
<dbReference type="GO" id="GO:0015234">
    <property type="term" value="F:thiamine transmembrane transporter activity"/>
    <property type="evidence" value="ECO:0007669"/>
    <property type="project" value="InterPro"/>
</dbReference>
<evidence type="ECO:0000313" key="2">
    <source>
        <dbReference type="EMBL" id="SJZ79648.1"/>
    </source>
</evidence>
<reference evidence="3" key="1">
    <citation type="submission" date="2017-02" db="EMBL/GenBank/DDBJ databases">
        <authorList>
            <person name="Varghese N."/>
            <person name="Submissions S."/>
        </authorList>
    </citation>
    <scope>NUCLEOTIDE SEQUENCE [LARGE SCALE GENOMIC DNA]</scope>
    <source>
        <strain evidence="3">DSM 15739</strain>
    </source>
</reference>
<gene>
    <name evidence="2" type="ORF">SAMN02746011_01776</name>
</gene>
<organism evidence="2 3">
    <name type="scientific">Globicatella sulfidifaciens DSM 15739</name>
    <dbReference type="NCBI Taxonomy" id="1121925"/>
    <lineage>
        <taxon>Bacteria</taxon>
        <taxon>Bacillati</taxon>
        <taxon>Bacillota</taxon>
        <taxon>Bacilli</taxon>
        <taxon>Lactobacillales</taxon>
        <taxon>Aerococcaceae</taxon>
        <taxon>Globicatella</taxon>
    </lineage>
</organism>
<keyword evidence="1" id="KW-1133">Transmembrane helix</keyword>
<feature type="transmembrane region" description="Helical" evidence="1">
    <location>
        <begin position="12"/>
        <end position="31"/>
    </location>
</feature>
<name>A0A1T4NLJ6_9LACT</name>
<sequence length="206" mass="22539">MREGVGMNKRTTRLLMDGLISTALVVLWRAIGFEWQSTESLGVTLAIGLVPLIWLGLRHGSATAIVFAAIAGAINLILSRPEWDWITKILTEVTPLLAAGIAGVFAKYTQKTLNNRRLSSTYLNIVTASLLVSLVYFALRYVVIPIVLPAVDGLALNQLPLWGGWLATTVIASVVLILMARINQSLIIPKRSKYLSRKETSSLLND</sequence>
<dbReference type="GO" id="GO:0005886">
    <property type="term" value="C:plasma membrane"/>
    <property type="evidence" value="ECO:0007669"/>
    <property type="project" value="InterPro"/>
</dbReference>
<keyword evidence="1" id="KW-0472">Membrane</keyword>
<feature type="transmembrane region" description="Helical" evidence="1">
    <location>
        <begin position="162"/>
        <end position="182"/>
    </location>
</feature>
<feature type="transmembrane region" description="Helical" evidence="1">
    <location>
        <begin position="85"/>
        <end position="109"/>
    </location>
</feature>